<accession>A0A231VLZ3</accession>
<keyword evidence="1" id="KW-0812">Transmembrane</keyword>
<evidence type="ECO:0000313" key="5">
    <source>
        <dbReference type="Proteomes" id="UP000215301"/>
    </source>
</evidence>
<dbReference type="RefSeq" id="WP_094043862.1">
    <property type="nucleotide sequence ID" value="NZ_CP016893.1"/>
</dbReference>
<name>A0A231VLZ3_THETR</name>
<evidence type="ECO:0000313" key="2">
    <source>
        <dbReference type="EMBL" id="AST58211.1"/>
    </source>
</evidence>
<feature type="transmembrane region" description="Helical" evidence="1">
    <location>
        <begin position="73"/>
        <end position="100"/>
    </location>
</feature>
<feature type="transmembrane region" description="Helical" evidence="1">
    <location>
        <begin position="28"/>
        <end position="53"/>
    </location>
</feature>
<protein>
    <submittedName>
        <fullName evidence="2">Membrane protein</fullName>
    </submittedName>
</protein>
<sequence>MSVLEELKISLFMPQNYKRLKGESIIKLLRFDLILTIFGVVYLTLIKLIMSLFTGNFSVFLNSYSQLSFKNIVSSLLFLYIGLIASSLVLSLVFYVVALLKKQKELSYYDLIVYATHALTICVVLEEFFGPLVIIFSIGYFLISLGGEKFIANYVTNKTRGGRKNGKRI</sequence>
<keyword evidence="1" id="KW-1133">Transmembrane helix</keyword>
<reference evidence="3 5" key="2">
    <citation type="submission" date="2017-06" db="EMBL/GenBank/DDBJ databases">
        <title>Isolation and characterization of a thermophilic and butanogenic Thermoanaerobacterium thermosaccharolyticum M5 capable of efficient degradation of hemicellulose.</title>
        <authorList>
            <person name="Xin F."/>
            <person name="Jiang Y."/>
        </authorList>
    </citation>
    <scope>NUCLEOTIDE SEQUENCE [LARGE SCALE GENOMIC DNA]</scope>
    <source>
        <strain evidence="3 5">M5</strain>
    </source>
</reference>
<dbReference type="EMBL" id="CP016893">
    <property type="protein sequence ID" value="AST58211.1"/>
    <property type="molecule type" value="Genomic_DNA"/>
</dbReference>
<evidence type="ECO:0000313" key="3">
    <source>
        <dbReference type="EMBL" id="OXT09084.1"/>
    </source>
</evidence>
<proteinExistence type="predicted"/>
<gene>
    <name evidence="3" type="ORF">CE561_02720</name>
    <name evidence="2" type="ORF">Thert_02294</name>
</gene>
<dbReference type="Proteomes" id="UP000215301">
    <property type="component" value="Unassembled WGS sequence"/>
</dbReference>
<dbReference type="Proteomes" id="UP000214975">
    <property type="component" value="Chromosome"/>
</dbReference>
<evidence type="ECO:0000313" key="4">
    <source>
        <dbReference type="Proteomes" id="UP000214975"/>
    </source>
</evidence>
<evidence type="ECO:0000256" key="1">
    <source>
        <dbReference type="SAM" id="Phobius"/>
    </source>
</evidence>
<dbReference type="EMBL" id="NKHD01000006">
    <property type="protein sequence ID" value="OXT09084.1"/>
    <property type="molecule type" value="Genomic_DNA"/>
</dbReference>
<keyword evidence="1" id="KW-0472">Membrane</keyword>
<dbReference type="AlphaFoldDB" id="A0A231VLZ3"/>
<feature type="transmembrane region" description="Helical" evidence="1">
    <location>
        <begin position="112"/>
        <end position="143"/>
    </location>
</feature>
<organism evidence="3 5">
    <name type="scientific">Thermoanaerobacterium thermosaccharolyticum</name>
    <name type="common">Clostridium thermosaccharolyticum</name>
    <dbReference type="NCBI Taxonomy" id="1517"/>
    <lineage>
        <taxon>Bacteria</taxon>
        <taxon>Bacillati</taxon>
        <taxon>Bacillota</taxon>
        <taxon>Clostridia</taxon>
        <taxon>Thermoanaerobacterales</taxon>
        <taxon>Thermoanaerobacteraceae</taxon>
        <taxon>Thermoanaerobacterium</taxon>
    </lineage>
</organism>
<reference evidence="2 4" key="1">
    <citation type="submission" date="2016-08" db="EMBL/GenBank/DDBJ databases">
        <title>A novel genetic cassette of butanologenic Thermoanaerobacterium thermosaccharolyticum that directly convert cellulose to butanol.</title>
        <authorList>
            <person name="Li T."/>
            <person name="He J."/>
        </authorList>
    </citation>
    <scope>NUCLEOTIDE SEQUENCE [LARGE SCALE GENOMIC DNA]</scope>
    <source>
        <strain evidence="2 4">TG57</strain>
    </source>
</reference>